<protein>
    <submittedName>
        <fullName evidence="3">Uncharacterized protein</fullName>
    </submittedName>
</protein>
<evidence type="ECO:0000256" key="2">
    <source>
        <dbReference type="SAM" id="Phobius"/>
    </source>
</evidence>
<evidence type="ECO:0000256" key="1">
    <source>
        <dbReference type="SAM" id="MobiDB-lite"/>
    </source>
</evidence>
<accession>A0A3N1HAU5</accession>
<organism evidence="3 4">
    <name type="scientific">Saccharothrix texasensis</name>
    <dbReference type="NCBI Taxonomy" id="103734"/>
    <lineage>
        <taxon>Bacteria</taxon>
        <taxon>Bacillati</taxon>
        <taxon>Actinomycetota</taxon>
        <taxon>Actinomycetes</taxon>
        <taxon>Pseudonocardiales</taxon>
        <taxon>Pseudonocardiaceae</taxon>
        <taxon>Saccharothrix</taxon>
    </lineage>
</organism>
<proteinExistence type="predicted"/>
<comment type="caution">
    <text evidence="3">The sequence shown here is derived from an EMBL/GenBank/DDBJ whole genome shotgun (WGS) entry which is preliminary data.</text>
</comment>
<dbReference type="AlphaFoldDB" id="A0A3N1HAU5"/>
<dbReference type="Proteomes" id="UP000268727">
    <property type="component" value="Unassembled WGS sequence"/>
</dbReference>
<feature type="transmembrane region" description="Helical" evidence="2">
    <location>
        <begin position="39"/>
        <end position="61"/>
    </location>
</feature>
<dbReference type="RefSeq" id="WP_123745050.1">
    <property type="nucleotide sequence ID" value="NZ_RJKM01000001.1"/>
</dbReference>
<feature type="compositionally biased region" description="Low complexity" evidence="1">
    <location>
        <begin position="77"/>
        <end position="93"/>
    </location>
</feature>
<name>A0A3N1HAU5_9PSEU</name>
<gene>
    <name evidence="3" type="ORF">EDD40_4981</name>
</gene>
<keyword evidence="2" id="KW-0472">Membrane</keyword>
<reference evidence="3 4" key="1">
    <citation type="submission" date="2018-11" db="EMBL/GenBank/DDBJ databases">
        <title>Sequencing the genomes of 1000 actinobacteria strains.</title>
        <authorList>
            <person name="Klenk H.-P."/>
        </authorList>
    </citation>
    <scope>NUCLEOTIDE SEQUENCE [LARGE SCALE GENOMIC DNA]</scope>
    <source>
        <strain evidence="3 4">DSM 44231</strain>
    </source>
</reference>
<dbReference type="EMBL" id="RJKM01000001">
    <property type="protein sequence ID" value="ROP39591.1"/>
    <property type="molecule type" value="Genomic_DNA"/>
</dbReference>
<sequence length="273" mass="27800">MTDIKQSLATAFEDEPPLGIDKAAIVRDGRRKAALRRGYTGAALLATVVAVAVPALLWSGAGGGGGGAHLPPAAELSSTAPSSPPVVTGTSAPGTEASSNPGSGVVTVPVPPPPKPVTERRAAELSAVIAASGAIPADARGTAVPRSALDPSLMEPWEFYALDTSGYLSRADVTSPAGRGSVLLHLHTFRESTRCDPGDTRCQVRQYAGRAVTVSTQEHDGMIRVTVSTAAPDGTVVSAQASNTSDNVTPDGPAPPLTWEQLAKIVTVPGLVF</sequence>
<keyword evidence="2" id="KW-0812">Transmembrane</keyword>
<evidence type="ECO:0000313" key="4">
    <source>
        <dbReference type="Proteomes" id="UP000268727"/>
    </source>
</evidence>
<dbReference type="OrthoDB" id="3685449at2"/>
<evidence type="ECO:0000313" key="3">
    <source>
        <dbReference type="EMBL" id="ROP39591.1"/>
    </source>
</evidence>
<keyword evidence="4" id="KW-1185">Reference proteome</keyword>
<feature type="region of interest" description="Disordered" evidence="1">
    <location>
        <begin position="67"/>
        <end position="118"/>
    </location>
</feature>
<keyword evidence="2" id="KW-1133">Transmembrane helix</keyword>